<dbReference type="eggNOG" id="COG0770">
    <property type="taxonomic scope" value="Bacteria"/>
</dbReference>
<dbReference type="GO" id="GO:0005524">
    <property type="term" value="F:ATP binding"/>
    <property type="evidence" value="ECO:0007669"/>
    <property type="project" value="UniProtKB-UniRule"/>
</dbReference>
<dbReference type="HAMAP" id="MF_02019">
    <property type="entry name" value="MurF"/>
    <property type="match status" value="1"/>
</dbReference>
<dbReference type="Gene3D" id="3.40.1390.10">
    <property type="entry name" value="MurE/MurF, N-terminal domain"/>
    <property type="match status" value="1"/>
</dbReference>
<reference evidence="15 16" key="1">
    <citation type="submission" date="2009-08" db="EMBL/GenBank/DDBJ databases">
        <authorList>
            <person name="Muzny D."/>
            <person name="Qin X."/>
            <person name="Deng J."/>
            <person name="Jiang H."/>
            <person name="Liu Y."/>
            <person name="Qu J."/>
            <person name="Song X.-Z."/>
            <person name="Zhang L."/>
            <person name="Thornton R."/>
            <person name="Coyle M."/>
            <person name="Francisco L."/>
            <person name="Jackson L."/>
            <person name="Javaid M."/>
            <person name="Korchina V."/>
            <person name="Kovar C."/>
            <person name="Mata R."/>
            <person name="Mathew T."/>
            <person name="Ngo R."/>
            <person name="Nguyen L."/>
            <person name="Nguyen N."/>
            <person name="Okwuonu G."/>
            <person name="Ongeri F."/>
            <person name="Pham C."/>
            <person name="Simmons D."/>
            <person name="Wilczek-Boney K."/>
            <person name="Hale W."/>
            <person name="Jakkamsetti A."/>
            <person name="Pham P."/>
            <person name="Ruth R."/>
            <person name="San Lucas F."/>
            <person name="Warren J."/>
            <person name="Zhang J."/>
            <person name="Zhao Z."/>
            <person name="Zhou C."/>
            <person name="Zhu D."/>
            <person name="Lee S."/>
            <person name="Bess C."/>
            <person name="Blankenburg K."/>
            <person name="Forbes L."/>
            <person name="Fu Q."/>
            <person name="Gubbala S."/>
            <person name="Hirani K."/>
            <person name="Jayaseelan J.C."/>
            <person name="Lara F."/>
            <person name="Munidasa M."/>
            <person name="Palculict T."/>
            <person name="Patil S."/>
            <person name="Pu L.-L."/>
            <person name="Saada N."/>
            <person name="Tang L."/>
            <person name="Weissenberger G."/>
            <person name="Zhu Y."/>
            <person name="Hemphill L."/>
            <person name="Shang Y."/>
            <person name="Youmans B."/>
            <person name="Ayvaz T."/>
            <person name="Ross M."/>
            <person name="Santibanez J."/>
            <person name="Aqrawi P."/>
            <person name="Gross S."/>
            <person name="Joshi V."/>
            <person name="Fowler G."/>
            <person name="Nazareth L."/>
            <person name="Reid J."/>
            <person name="Worley K."/>
            <person name="Petrosino J."/>
            <person name="Highlander S."/>
            <person name="Gibbs R."/>
        </authorList>
    </citation>
    <scope>NUCLEOTIDE SEQUENCE [LARGE SCALE GENOMIC DNA]</scope>
    <source>
        <strain evidence="15 16">ATCC 49175</strain>
    </source>
</reference>
<dbReference type="EMBL" id="ACKZ01000018">
    <property type="protein sequence ID" value="EEW37271.1"/>
    <property type="molecule type" value="Genomic_DNA"/>
</dbReference>
<keyword evidence="6 10" id="KW-0133">Cell shape</keyword>
<dbReference type="Pfam" id="PF02875">
    <property type="entry name" value="Mur_ligase_C"/>
    <property type="match status" value="1"/>
</dbReference>
<organism evidence="15 16">
    <name type="scientific">Granulicatella adiacens ATCC 49175</name>
    <dbReference type="NCBI Taxonomy" id="638301"/>
    <lineage>
        <taxon>Bacteria</taxon>
        <taxon>Bacillati</taxon>
        <taxon>Bacillota</taxon>
        <taxon>Bacilli</taxon>
        <taxon>Lactobacillales</taxon>
        <taxon>Carnobacteriaceae</taxon>
        <taxon>Granulicatella</taxon>
    </lineage>
</organism>
<evidence type="ECO:0000256" key="7">
    <source>
        <dbReference type="ARBA" id="ARBA00022984"/>
    </source>
</evidence>
<name>C8NGD9_9LACT</name>
<dbReference type="PANTHER" id="PTHR43024:SF1">
    <property type="entry name" value="UDP-N-ACETYLMURAMOYL-TRIPEPTIDE--D-ALANYL-D-ALANINE LIGASE"/>
    <property type="match status" value="1"/>
</dbReference>
<dbReference type="SUPFAM" id="SSF53623">
    <property type="entry name" value="MurD-like peptide ligases, catalytic domain"/>
    <property type="match status" value="1"/>
</dbReference>
<evidence type="ECO:0000259" key="12">
    <source>
        <dbReference type="Pfam" id="PF01225"/>
    </source>
</evidence>
<dbReference type="GO" id="GO:0051301">
    <property type="term" value="P:cell division"/>
    <property type="evidence" value="ECO:0007669"/>
    <property type="project" value="UniProtKB-KW"/>
</dbReference>
<keyword evidence="5 10" id="KW-0067">ATP-binding</keyword>
<dbReference type="AlphaFoldDB" id="C8NGD9"/>
<dbReference type="PANTHER" id="PTHR43024">
    <property type="entry name" value="UDP-N-ACETYLMURAMOYL-TRIPEPTIDE--D-ALANYL-D-ALANINE LIGASE"/>
    <property type="match status" value="1"/>
</dbReference>
<evidence type="ECO:0000256" key="8">
    <source>
        <dbReference type="ARBA" id="ARBA00023306"/>
    </source>
</evidence>
<dbReference type="GO" id="GO:0009252">
    <property type="term" value="P:peptidoglycan biosynthetic process"/>
    <property type="evidence" value="ECO:0007669"/>
    <property type="project" value="UniProtKB-UniRule"/>
</dbReference>
<feature type="domain" description="Mur ligase N-terminal catalytic" evidence="12">
    <location>
        <begin position="27"/>
        <end position="74"/>
    </location>
</feature>
<accession>C8NGD9</accession>
<dbReference type="InterPro" id="IPR004101">
    <property type="entry name" value="Mur_ligase_C"/>
</dbReference>
<evidence type="ECO:0000313" key="16">
    <source>
        <dbReference type="Proteomes" id="UP000005926"/>
    </source>
</evidence>
<dbReference type="InterPro" id="IPR035911">
    <property type="entry name" value="MurE/MurF_N"/>
</dbReference>
<comment type="similarity">
    <text evidence="10">Belongs to the MurCDEF family. MurF subfamily.</text>
</comment>
<dbReference type="STRING" id="638301.HMPREF0444_0984"/>
<evidence type="ECO:0000256" key="6">
    <source>
        <dbReference type="ARBA" id="ARBA00022960"/>
    </source>
</evidence>
<dbReference type="GO" id="GO:0047480">
    <property type="term" value="F:UDP-N-acetylmuramoyl-tripeptide-D-alanyl-D-alanine ligase activity"/>
    <property type="evidence" value="ECO:0007669"/>
    <property type="project" value="UniProtKB-UniRule"/>
</dbReference>
<keyword evidence="4 10" id="KW-0547">Nucleotide-binding</keyword>
<evidence type="ECO:0000256" key="11">
    <source>
        <dbReference type="RuleBase" id="RU004136"/>
    </source>
</evidence>
<keyword evidence="9 10" id="KW-0961">Cell wall biogenesis/degradation</keyword>
<dbReference type="InterPro" id="IPR051046">
    <property type="entry name" value="MurCDEF_CellWall_CoF430Synth"/>
</dbReference>
<proteinExistence type="inferred from homology"/>
<dbReference type="SUPFAM" id="SSF63418">
    <property type="entry name" value="MurE/MurF N-terminal domain"/>
    <property type="match status" value="1"/>
</dbReference>
<evidence type="ECO:0000256" key="5">
    <source>
        <dbReference type="ARBA" id="ARBA00022840"/>
    </source>
</evidence>
<dbReference type="GeneID" id="78412681"/>
<evidence type="ECO:0000259" key="13">
    <source>
        <dbReference type="Pfam" id="PF02875"/>
    </source>
</evidence>
<evidence type="ECO:0000259" key="14">
    <source>
        <dbReference type="Pfam" id="PF08245"/>
    </source>
</evidence>
<dbReference type="InterPro" id="IPR036615">
    <property type="entry name" value="Mur_ligase_C_dom_sf"/>
</dbReference>
<evidence type="ECO:0000256" key="9">
    <source>
        <dbReference type="ARBA" id="ARBA00023316"/>
    </source>
</evidence>
<feature type="domain" description="Mur ligase central" evidence="14">
    <location>
        <begin position="110"/>
        <end position="298"/>
    </location>
</feature>
<comment type="pathway">
    <text evidence="10 11">Cell wall biogenesis; peptidoglycan biosynthesis.</text>
</comment>
<dbReference type="GO" id="GO:0071555">
    <property type="term" value="P:cell wall organization"/>
    <property type="evidence" value="ECO:0007669"/>
    <property type="project" value="UniProtKB-KW"/>
</dbReference>
<dbReference type="NCBIfam" id="TIGR01143">
    <property type="entry name" value="murF"/>
    <property type="match status" value="1"/>
</dbReference>
<keyword evidence="7 10" id="KW-0573">Peptidoglycan synthesis</keyword>
<dbReference type="EC" id="6.3.2.10" evidence="10 11"/>
<comment type="catalytic activity">
    <reaction evidence="10">
        <text>UDP-N-acetyl-alpha-D-muramoyl-L-alanyl-gamma-D-glutamyl-L-lysine + D-alanyl-D-alanine + ATP = UDP-N-acetyl-alpha-D-muramoyl-L-alanyl-gamma-D-glutamyl-L-lysyl-D-alanyl-D-alanine + ADP + phosphate + H(+)</text>
        <dbReference type="Rhea" id="RHEA:16085"/>
        <dbReference type="ChEBI" id="CHEBI:15378"/>
        <dbReference type="ChEBI" id="CHEBI:30616"/>
        <dbReference type="ChEBI" id="CHEBI:43474"/>
        <dbReference type="ChEBI" id="CHEBI:57822"/>
        <dbReference type="ChEBI" id="CHEBI:70758"/>
        <dbReference type="ChEBI" id="CHEBI:83903"/>
        <dbReference type="ChEBI" id="CHEBI:456216"/>
        <dbReference type="EC" id="6.3.2.10"/>
    </reaction>
</comment>
<evidence type="ECO:0000256" key="1">
    <source>
        <dbReference type="ARBA" id="ARBA00022490"/>
    </source>
</evidence>
<evidence type="ECO:0000256" key="10">
    <source>
        <dbReference type="HAMAP-Rule" id="MF_02019"/>
    </source>
</evidence>
<feature type="domain" description="Mur ligase C-terminal" evidence="13">
    <location>
        <begin position="322"/>
        <end position="446"/>
    </location>
</feature>
<evidence type="ECO:0000256" key="3">
    <source>
        <dbReference type="ARBA" id="ARBA00022618"/>
    </source>
</evidence>
<dbReference type="InterPro" id="IPR036565">
    <property type="entry name" value="Mur-like_cat_sf"/>
</dbReference>
<keyword evidence="2 10" id="KW-0436">Ligase</keyword>
<keyword evidence="8 10" id="KW-0131">Cell cycle</keyword>
<dbReference type="Gene3D" id="3.90.190.20">
    <property type="entry name" value="Mur ligase, C-terminal domain"/>
    <property type="match status" value="1"/>
</dbReference>
<evidence type="ECO:0000313" key="15">
    <source>
        <dbReference type="EMBL" id="EEW37271.1"/>
    </source>
</evidence>
<comment type="function">
    <text evidence="10 11">Involved in cell wall formation. Catalyzes the final step in the synthesis of UDP-N-acetylmuramoyl-pentapeptide, the precursor of murein.</text>
</comment>
<dbReference type="Gene3D" id="3.40.1190.10">
    <property type="entry name" value="Mur-like, catalytic domain"/>
    <property type="match status" value="1"/>
</dbReference>
<dbReference type="InterPro" id="IPR000713">
    <property type="entry name" value="Mur_ligase_N"/>
</dbReference>
<comment type="caution">
    <text evidence="15">The sequence shown here is derived from an EMBL/GenBank/DDBJ whole genome shotgun (WGS) entry which is preliminary data.</text>
</comment>
<keyword evidence="3 10" id="KW-0132">Cell division</keyword>
<dbReference type="HOGENOM" id="CLU_031507_1_0_9"/>
<evidence type="ECO:0000256" key="2">
    <source>
        <dbReference type="ARBA" id="ARBA00022598"/>
    </source>
</evidence>
<evidence type="ECO:0000256" key="4">
    <source>
        <dbReference type="ARBA" id="ARBA00022741"/>
    </source>
</evidence>
<gene>
    <name evidence="10 15" type="primary">murF</name>
    <name evidence="15" type="ORF">HMPREF0444_0984</name>
</gene>
<protein>
    <recommendedName>
        <fullName evidence="10 11">UDP-N-acetylmuramoyl-tripeptide--D-alanyl-D-alanine ligase</fullName>
        <ecNumber evidence="10 11">6.3.2.10</ecNumber>
    </recommendedName>
    <alternativeName>
        <fullName evidence="10">D-alanyl-D-alanine-adding enzyme</fullName>
    </alternativeName>
</protein>
<sequence length="461" mass="49946">MSIGTVAEITKAVGAIDYQSAHRFETIESVAFDTRKLGPNSLFVPLKGQTDGHDYIEQAIQAGATAVLWGKKDLTPPEGICAIWVEDPLEAFQKLAKWYLEKVSPRVVGITGSSGKTTTKDMTAAALGARYRVYKTQGNFNNDIGLPQTILDMPESTEALVLEMGMSNFHEIEFLSKLARPEVVAITLIGESHMEQLGSKEGIAKAKLEILSGLQEKGTFIYPAHEDLITAGIAQAEKPATFKIVTVGEGSKELSTKNIELYSDHTAFELVTPTETVAVTLPVLGAYNVSNALLAIEIARTLEVPLSDIVSALANFELTKNRTQWVKGQNGVAILNDAYNASPIAMKSVIQSFVSVEATGRRVLVLGDIRELGEHSKELHASISEVISPSEVALVYLYGEEMEALYDALKDQFEIAALHHYMDKEALIADLKAELKEGDQVLIKSSNGTGLLAVVDALKAE</sequence>
<dbReference type="Pfam" id="PF01225">
    <property type="entry name" value="Mur_ligase"/>
    <property type="match status" value="1"/>
</dbReference>
<dbReference type="InterPro" id="IPR005863">
    <property type="entry name" value="UDP-N-AcMur_synth"/>
</dbReference>
<dbReference type="SUPFAM" id="SSF53244">
    <property type="entry name" value="MurD-like peptide ligases, peptide-binding domain"/>
    <property type="match status" value="1"/>
</dbReference>
<comment type="catalytic activity">
    <reaction evidence="11">
        <text>D-alanyl-D-alanine + UDP-N-acetyl-alpha-D-muramoyl-L-alanyl-gamma-D-glutamyl-meso-2,6-diaminopimelate + ATP = UDP-N-acetyl-alpha-D-muramoyl-L-alanyl-gamma-D-glutamyl-meso-2,6-diaminopimeloyl-D-alanyl-D-alanine + ADP + phosphate + H(+)</text>
        <dbReference type="Rhea" id="RHEA:28374"/>
        <dbReference type="ChEBI" id="CHEBI:15378"/>
        <dbReference type="ChEBI" id="CHEBI:30616"/>
        <dbReference type="ChEBI" id="CHEBI:43474"/>
        <dbReference type="ChEBI" id="CHEBI:57822"/>
        <dbReference type="ChEBI" id="CHEBI:61386"/>
        <dbReference type="ChEBI" id="CHEBI:83905"/>
        <dbReference type="ChEBI" id="CHEBI:456216"/>
        <dbReference type="EC" id="6.3.2.10"/>
    </reaction>
</comment>
<keyword evidence="1 10" id="KW-0963">Cytoplasm</keyword>
<dbReference type="Proteomes" id="UP000005926">
    <property type="component" value="Unassembled WGS sequence"/>
</dbReference>
<comment type="subcellular location">
    <subcellularLocation>
        <location evidence="10 11">Cytoplasm</location>
    </subcellularLocation>
</comment>
<dbReference type="InterPro" id="IPR013221">
    <property type="entry name" value="Mur_ligase_cen"/>
</dbReference>
<dbReference type="GO" id="GO:0005737">
    <property type="term" value="C:cytoplasm"/>
    <property type="evidence" value="ECO:0007669"/>
    <property type="project" value="UniProtKB-SubCell"/>
</dbReference>
<dbReference type="RefSeq" id="WP_005607035.1">
    <property type="nucleotide sequence ID" value="NZ_CP102283.1"/>
</dbReference>
<dbReference type="GO" id="GO:0008360">
    <property type="term" value="P:regulation of cell shape"/>
    <property type="evidence" value="ECO:0007669"/>
    <property type="project" value="UniProtKB-KW"/>
</dbReference>
<keyword evidence="16" id="KW-1185">Reference proteome</keyword>
<feature type="binding site" evidence="10">
    <location>
        <begin position="112"/>
        <end position="118"/>
    </location>
    <ligand>
        <name>ATP</name>
        <dbReference type="ChEBI" id="CHEBI:30616"/>
    </ligand>
</feature>
<dbReference type="Pfam" id="PF08245">
    <property type="entry name" value="Mur_ligase_M"/>
    <property type="match status" value="1"/>
</dbReference>
<dbReference type="UniPathway" id="UPA00219"/>
<dbReference type="GO" id="GO:0008766">
    <property type="term" value="F:UDP-N-acetylmuramoylalanyl-D-glutamyl-2,6-diaminopimelate-D-alanyl-D-alanine ligase activity"/>
    <property type="evidence" value="ECO:0007669"/>
    <property type="project" value="RHEA"/>
</dbReference>